<dbReference type="CDD" id="cd07561">
    <property type="entry name" value="Peptidase_S41_CPP_like"/>
    <property type="match status" value="1"/>
</dbReference>
<organism evidence="5 6">
    <name type="scientific">Undibacterium hunanense</name>
    <dbReference type="NCBI Taxonomy" id="2762292"/>
    <lineage>
        <taxon>Bacteria</taxon>
        <taxon>Pseudomonadati</taxon>
        <taxon>Pseudomonadota</taxon>
        <taxon>Betaproteobacteria</taxon>
        <taxon>Burkholderiales</taxon>
        <taxon>Oxalobacteraceae</taxon>
        <taxon>Undibacterium</taxon>
    </lineage>
</organism>
<dbReference type="InterPro" id="IPR036034">
    <property type="entry name" value="PDZ_sf"/>
</dbReference>
<dbReference type="InterPro" id="IPR005151">
    <property type="entry name" value="Tail-specific_protease"/>
</dbReference>
<dbReference type="EMBL" id="JACOGF010000012">
    <property type="protein sequence ID" value="MBC3919888.1"/>
    <property type="molecule type" value="Genomic_DNA"/>
</dbReference>
<proteinExistence type="predicted"/>
<dbReference type="Gene3D" id="3.90.226.10">
    <property type="entry name" value="2-enoyl-CoA Hydratase, Chain A, domain 1"/>
    <property type="match status" value="1"/>
</dbReference>
<comment type="caution">
    <text evidence="5">The sequence shown here is derived from an EMBL/GenBank/DDBJ whole genome shotgun (WGS) entry which is preliminary data.</text>
</comment>
<dbReference type="Pfam" id="PF13946">
    <property type="entry name" value="DUF4214"/>
    <property type="match status" value="1"/>
</dbReference>
<dbReference type="RefSeq" id="WP_186949154.1">
    <property type="nucleotide sequence ID" value="NZ_JACOGF010000012.1"/>
</dbReference>
<evidence type="ECO:0000259" key="3">
    <source>
        <dbReference type="Pfam" id="PF13946"/>
    </source>
</evidence>
<name>A0ABR6ZVJ4_9BURK</name>
<evidence type="ECO:0000313" key="6">
    <source>
        <dbReference type="Proteomes" id="UP000650424"/>
    </source>
</evidence>
<dbReference type="InterPro" id="IPR029045">
    <property type="entry name" value="ClpP/crotonase-like_dom_sf"/>
</dbReference>
<dbReference type="Pfam" id="PF18294">
    <property type="entry name" value="Pept_S41_N"/>
    <property type="match status" value="1"/>
</dbReference>
<protein>
    <submittedName>
        <fullName evidence="5">DUF4214 domain-containing protein</fullName>
    </submittedName>
</protein>
<evidence type="ECO:0000259" key="2">
    <source>
        <dbReference type="Pfam" id="PF03572"/>
    </source>
</evidence>
<evidence type="ECO:0000313" key="5">
    <source>
        <dbReference type="EMBL" id="MBC3919888.1"/>
    </source>
</evidence>
<dbReference type="Gene3D" id="3.30.750.170">
    <property type="match status" value="1"/>
</dbReference>
<gene>
    <name evidence="5" type="ORF">H8L32_20630</name>
</gene>
<dbReference type="SUPFAM" id="SSF52096">
    <property type="entry name" value="ClpP/crotonase"/>
    <property type="match status" value="1"/>
</dbReference>
<sequence length="727" mass="78361">MLSFKQRSNALSALSVLTLTLILAACGGQDSKTAANSATPAAAPPAQAAPVSADTMVFSGKRQDYTITKVTNSGISGFIVSDTRAGGTTVTLASNITTIQFSDFHVNLSVGDKANSISTTSLNSLIDLYVAFFNRVPDADGLAYWIDQMKAGMSDDQIADSFYLVALQSPALTGYTSGMSNDDFIRIIYKNVLGRSGSTAPTVLEIDYWSSQLTAGTTKGHIVRAMLIAARAYVNDPTWSWVPALLNNKLNVANYFAVQQGLNYNSLDDNISKTMAIAAAVTSSSTTAALDLIGVKDNNLNLASTLATPESLANICTVDGKKSWVRSHLDDVYLWYRDIIDVPPAQYSTAEDYFTALLVRSKDRFSFTSEQGSIDSYFQSGEDVSYGYSLVREGSKIRVRYVQPGSPADQAQIKRGTTLVSVDNAALGSYINDAQYNALYPSKSESHNFQVQDGSSASRAVTMTAVTVTTTPVLQNQVLNVNGKKIGYMVFTDHIRTAESPLVSSIRKFQQSGIDDLVLDLRYNGGGYLYIANELSAMIGGSKVTNKIFEQLQFNDKHADMTADNVSYFYDTDSNNRFLPTLNLPRVFVITGSNTCSASESIINGLTPFMKVILIGDTTCGKPYGFIQTNNCNTAYFAIQFAGVNALAKGDYTNGFTPACYVPDDLNHELGNVSEYRLSAALTYASTGACPTLGVNGVAGIAAPPPAQFSAIVDKDPRPWRNIKLLK</sequence>
<dbReference type="Gene3D" id="2.30.42.10">
    <property type="match status" value="1"/>
</dbReference>
<evidence type="ECO:0000256" key="1">
    <source>
        <dbReference type="SAM" id="SignalP"/>
    </source>
</evidence>
<dbReference type="Proteomes" id="UP000650424">
    <property type="component" value="Unassembled WGS sequence"/>
</dbReference>
<accession>A0ABR6ZVJ4</accession>
<dbReference type="PANTHER" id="PTHR32060">
    <property type="entry name" value="TAIL-SPECIFIC PROTEASE"/>
    <property type="match status" value="1"/>
</dbReference>
<dbReference type="Pfam" id="PF03572">
    <property type="entry name" value="Peptidase_S41"/>
    <property type="match status" value="1"/>
</dbReference>
<keyword evidence="1" id="KW-0732">Signal</keyword>
<dbReference type="SUPFAM" id="SSF50156">
    <property type="entry name" value="PDZ domain-like"/>
    <property type="match status" value="1"/>
</dbReference>
<feature type="domain" description="Peptidase S41 N-terminal" evidence="4">
    <location>
        <begin position="322"/>
        <end position="367"/>
    </location>
</feature>
<dbReference type="InterPro" id="IPR025282">
    <property type="entry name" value="DUF4214"/>
</dbReference>
<evidence type="ECO:0000259" key="4">
    <source>
        <dbReference type="Pfam" id="PF18294"/>
    </source>
</evidence>
<keyword evidence="6" id="KW-1185">Reference proteome</keyword>
<feature type="domain" description="DUF4214" evidence="3">
    <location>
        <begin position="174"/>
        <end position="227"/>
    </location>
</feature>
<dbReference type="PROSITE" id="PS51257">
    <property type="entry name" value="PROKAR_LIPOPROTEIN"/>
    <property type="match status" value="1"/>
</dbReference>
<reference evidence="5 6" key="1">
    <citation type="submission" date="2020-08" db="EMBL/GenBank/DDBJ databases">
        <title>Novel species isolated from subtropical streams in China.</title>
        <authorList>
            <person name="Lu H."/>
        </authorList>
    </citation>
    <scope>NUCLEOTIDE SEQUENCE [LARGE SCALE GENOMIC DNA]</scope>
    <source>
        <strain evidence="5 6">CY18W</strain>
    </source>
</reference>
<feature type="chain" id="PRO_5047365996" evidence="1">
    <location>
        <begin position="25"/>
        <end position="727"/>
    </location>
</feature>
<feature type="domain" description="Tail specific protease" evidence="2">
    <location>
        <begin position="485"/>
        <end position="623"/>
    </location>
</feature>
<feature type="signal peptide" evidence="1">
    <location>
        <begin position="1"/>
        <end position="24"/>
    </location>
</feature>
<dbReference type="PANTHER" id="PTHR32060:SF22">
    <property type="entry name" value="CARBOXYL-TERMINAL-PROCESSING PEPTIDASE 3, CHLOROPLASTIC"/>
    <property type="match status" value="1"/>
</dbReference>
<dbReference type="InterPro" id="IPR041613">
    <property type="entry name" value="Pept_S41_N"/>
</dbReference>